<dbReference type="AlphaFoldDB" id="A0A1C7LUT1"/>
<reference evidence="2 3" key="1">
    <citation type="submission" date="2016-03" db="EMBL/GenBank/DDBJ databases">
        <title>Whole genome sequencing of Grifola frondosa 9006-11.</title>
        <authorList>
            <person name="Min B."/>
            <person name="Park H."/>
            <person name="Kim J.-G."/>
            <person name="Cho H."/>
            <person name="Oh Y.-L."/>
            <person name="Kong W.-S."/>
            <person name="Choi I.-G."/>
        </authorList>
    </citation>
    <scope>NUCLEOTIDE SEQUENCE [LARGE SCALE GENOMIC DNA]</scope>
    <source>
        <strain evidence="2 3">9006-11</strain>
    </source>
</reference>
<evidence type="ECO:0000313" key="3">
    <source>
        <dbReference type="Proteomes" id="UP000092993"/>
    </source>
</evidence>
<name>A0A1C7LUT1_GRIFR</name>
<dbReference type="EMBL" id="LUGG01000020">
    <property type="protein sequence ID" value="OBZ68555.1"/>
    <property type="molecule type" value="Genomic_DNA"/>
</dbReference>
<feature type="region of interest" description="Disordered" evidence="1">
    <location>
        <begin position="75"/>
        <end position="115"/>
    </location>
</feature>
<evidence type="ECO:0000313" key="2">
    <source>
        <dbReference type="EMBL" id="OBZ68555.1"/>
    </source>
</evidence>
<feature type="region of interest" description="Disordered" evidence="1">
    <location>
        <begin position="1"/>
        <end position="31"/>
    </location>
</feature>
<feature type="compositionally biased region" description="Polar residues" evidence="1">
    <location>
        <begin position="95"/>
        <end position="110"/>
    </location>
</feature>
<protein>
    <submittedName>
        <fullName evidence="2">Uncharacterized protein</fullName>
    </submittedName>
</protein>
<gene>
    <name evidence="2" type="ORF">A0H81_11511</name>
</gene>
<keyword evidence="3" id="KW-1185">Reference proteome</keyword>
<dbReference type="Pfam" id="PF20414">
    <property type="entry name" value="DUF6698"/>
    <property type="match status" value="1"/>
</dbReference>
<comment type="caution">
    <text evidence="2">The sequence shown here is derived from an EMBL/GenBank/DDBJ whole genome shotgun (WGS) entry which is preliminary data.</text>
</comment>
<feature type="compositionally biased region" description="Acidic residues" evidence="1">
    <location>
        <begin position="532"/>
        <end position="542"/>
    </location>
</feature>
<dbReference type="STRING" id="5627.A0A1C7LUT1"/>
<feature type="region of interest" description="Disordered" evidence="1">
    <location>
        <begin position="485"/>
        <end position="542"/>
    </location>
</feature>
<evidence type="ECO:0000256" key="1">
    <source>
        <dbReference type="SAM" id="MobiDB-lite"/>
    </source>
</evidence>
<feature type="compositionally biased region" description="Polar residues" evidence="1">
    <location>
        <begin position="1"/>
        <end position="26"/>
    </location>
</feature>
<accession>A0A1C7LUT1</accession>
<proteinExistence type="predicted"/>
<sequence length="542" mass="60240">MSSLNSFHHSATPLNTSMPPFASSITEKPAKSGKSAKAAAYQARLRQALVEVADHGRSNLVPALHQIPLLRPQAGPTRLLFDSPQRGQRGRDVGGSSSRTPPTIPSNAVDRSSGKADVRKQSECLRIFKPFSLGVLPLILPLILPLLACPIQRDIRLHNGEDRERLLRALGDQVYTGYQWYCQEAAECRKIPAPDRRSLCERLSYVLCWGGCRRRTQSIQTRPGNQRIQRLWERRSRDYIVAYNALITHFPCLKRMVPGLQRSVDEVEFFTDFLDTHARAARSDDLAALRYEIIDMLEDVDLPNGIKIKKFPIFVLSGDYPSYLYSEENHIEGKTLSGILEGPLLVQCYRRIFTGKSTALADPGIPRGASRKCVAAKNDMTRVTPASIAYVACLVRFCLSAQTEWCVTDGDFSYKRTTGTSSNSSTMQILRCPYSSGGIGWCSVLPLNTRFSLTARTPTSSPDTRRPPPPKCALSARHVSLPKQLPKQPSTMLPSLPHAPFSAFEDDELEYRSDQDTGPTGGYAQNSVEIGQGEEEIDELDE</sequence>
<organism evidence="2 3">
    <name type="scientific">Grifola frondosa</name>
    <name type="common">Maitake</name>
    <name type="synonym">Polyporus frondosus</name>
    <dbReference type="NCBI Taxonomy" id="5627"/>
    <lineage>
        <taxon>Eukaryota</taxon>
        <taxon>Fungi</taxon>
        <taxon>Dikarya</taxon>
        <taxon>Basidiomycota</taxon>
        <taxon>Agaricomycotina</taxon>
        <taxon>Agaricomycetes</taxon>
        <taxon>Polyporales</taxon>
        <taxon>Grifolaceae</taxon>
        <taxon>Grifola</taxon>
    </lineage>
</organism>
<dbReference type="Proteomes" id="UP000092993">
    <property type="component" value="Unassembled WGS sequence"/>
</dbReference>
<dbReference type="OrthoDB" id="2757268at2759"/>
<dbReference type="InterPro" id="IPR046521">
    <property type="entry name" value="DUF6698"/>
</dbReference>